<evidence type="ECO:0000259" key="1">
    <source>
        <dbReference type="Pfam" id="PF00155"/>
    </source>
</evidence>
<feature type="domain" description="Aminotransferase class I/classII large" evidence="1">
    <location>
        <begin position="36"/>
        <end position="383"/>
    </location>
</feature>
<dbReference type="Proteomes" id="UP000712673">
    <property type="component" value="Unassembled WGS sequence"/>
</dbReference>
<reference evidence="2" key="1">
    <citation type="submission" date="2019-03" db="EMBL/GenBank/DDBJ databases">
        <title>Lake Tanganyika Metagenome-Assembled Genomes (MAGs).</title>
        <authorList>
            <person name="Tran P."/>
        </authorList>
    </citation>
    <scope>NUCLEOTIDE SEQUENCE</scope>
    <source>
        <strain evidence="2">K_DeepCast_65m_m2_066</strain>
    </source>
</reference>
<evidence type="ECO:0000313" key="3">
    <source>
        <dbReference type="Proteomes" id="UP000712673"/>
    </source>
</evidence>
<dbReference type="GO" id="GO:0030170">
    <property type="term" value="F:pyridoxal phosphate binding"/>
    <property type="evidence" value="ECO:0007669"/>
    <property type="project" value="InterPro"/>
</dbReference>
<dbReference type="InterPro" id="IPR015422">
    <property type="entry name" value="PyrdxlP-dep_Trfase_small"/>
</dbReference>
<keyword evidence="2" id="KW-0032">Aminotransferase</keyword>
<dbReference type="InterPro" id="IPR015421">
    <property type="entry name" value="PyrdxlP-dep_Trfase_major"/>
</dbReference>
<organism evidence="2 3">
    <name type="scientific">Tectimicrobiota bacterium</name>
    <dbReference type="NCBI Taxonomy" id="2528274"/>
    <lineage>
        <taxon>Bacteria</taxon>
        <taxon>Pseudomonadati</taxon>
        <taxon>Nitrospinota/Tectimicrobiota group</taxon>
        <taxon>Candidatus Tectimicrobiota</taxon>
    </lineage>
</organism>
<accession>A0A938AZE6</accession>
<dbReference type="EMBL" id="VGLS01000026">
    <property type="protein sequence ID" value="MBM3222507.1"/>
    <property type="molecule type" value="Genomic_DNA"/>
</dbReference>
<dbReference type="GO" id="GO:0008483">
    <property type="term" value="F:transaminase activity"/>
    <property type="evidence" value="ECO:0007669"/>
    <property type="project" value="UniProtKB-KW"/>
</dbReference>
<name>A0A938AZE6_UNCTE</name>
<comment type="caution">
    <text evidence="2">The sequence shown here is derived from an EMBL/GenBank/DDBJ whole genome shotgun (WGS) entry which is preliminary data.</text>
</comment>
<dbReference type="InterPro" id="IPR015424">
    <property type="entry name" value="PyrdxlP-dep_Trfase"/>
</dbReference>
<dbReference type="Gene3D" id="3.90.1150.10">
    <property type="entry name" value="Aspartate Aminotransferase, domain 1"/>
    <property type="match status" value="1"/>
</dbReference>
<dbReference type="InterPro" id="IPR004839">
    <property type="entry name" value="Aminotransferase_I/II_large"/>
</dbReference>
<dbReference type="AlphaFoldDB" id="A0A938AZE6"/>
<proteinExistence type="predicted"/>
<dbReference type="SUPFAM" id="SSF53383">
    <property type="entry name" value="PLP-dependent transferases"/>
    <property type="match status" value="1"/>
</dbReference>
<protein>
    <submittedName>
        <fullName evidence="2">Pyridoxal phosphate-dependent aminotransferase</fullName>
    </submittedName>
</protein>
<dbReference type="Pfam" id="PF00155">
    <property type="entry name" value="Aminotran_1_2"/>
    <property type="match status" value="1"/>
</dbReference>
<dbReference type="CDD" id="cd00609">
    <property type="entry name" value="AAT_like"/>
    <property type="match status" value="1"/>
</dbReference>
<dbReference type="NCBIfam" id="NF005305">
    <property type="entry name" value="PRK06836.1"/>
    <property type="match status" value="1"/>
</dbReference>
<gene>
    <name evidence="2" type="ORF">FJZ47_01700</name>
</gene>
<dbReference type="PANTHER" id="PTHR42691:SF1">
    <property type="entry name" value="ASPARTATE AMINOTRANSFERASE YHDR-RELATED"/>
    <property type="match status" value="1"/>
</dbReference>
<evidence type="ECO:0000313" key="2">
    <source>
        <dbReference type="EMBL" id="MBM3222507.1"/>
    </source>
</evidence>
<dbReference type="Gene3D" id="3.40.640.10">
    <property type="entry name" value="Type I PLP-dependent aspartate aminotransferase-like (Major domain)"/>
    <property type="match status" value="1"/>
</dbReference>
<sequence length="395" mass="43747">MAIAQRVRHHMQAASWIRAMFEEGMQLKQQYGADNIYDFSLGNPVLEPPPQFYEALHQLMTHRQPGMHRYMPNVGYVETRAAIAAQLSRETGITFTANHLVMVVGAAGGLNVVLKTLLDPGDEVIVCAPYFVEYHFYVENHQGVCTVVPTDAQFNLDLDAIAQALSPRTKVLLINSPNNPSGVVYPAATIQALGELLRQRQAALGTQIYLVSDEPYKKLLYDGMAYPEVYPHYANSIVVTSHAKDLALPGERIGYIATNPACPEAAELQDGFSFANRTLGFVNAPALMQHVITQLQGVTIDMQQYQRKRDLLCTNLAAMGYQFVRPQGGFYLFPRSPIADDVAFVKTLVQRRILTVPGSGFGTPGYFRIAYCVEDRTIAQALDGFRAVAHEYGLT</sequence>
<keyword evidence="2" id="KW-0808">Transferase</keyword>
<dbReference type="PANTHER" id="PTHR42691">
    <property type="entry name" value="ASPARTATE AMINOTRANSFERASE YHDR-RELATED"/>
    <property type="match status" value="1"/>
</dbReference>